<sequence length="1474" mass="160647">MERQQCRNDREFGPAVVGCRGDFDFTVAFELSILSILPSCLFLLSTSWRLVQLYNRPSLDHGSQQGTNVCFLIFVKFAVFVIAVAVKSTIPRNLAIASTVLDLMTAVWMGPLSWFEHRRSQRPSIWFCSYLALTILFEAAQCRTWWLLALYHDFNMKAAAISLTVSLFLKTSLLALESQRKPSTLRSTGDSKSSTPEEESGIFSLSLFWWLNSLLRLGSRQTLTLEDLYRLPSGLTSAYRHARANQLILGNPKAAPISKSLGKAAALSLVFRGLGPHAFVPILPRLALSGFTLAQSLLVRRILDYLSDQKQQTNFNTEYGLIGATFLVYSGIALSTSVFGYLHERALTQLRGYLIQSVYLHATKMPPKAEGDQKKVITLVTADVEGIYNGLRNAHELWVVPFQTALAAWLAYREVGLASLGAIGLILVSCLGVGLLSPKVVSRQQKWMKFMQSRISKTTDVLSSIKGLRMAGLAPAAVPLIQKERDEELRRGGYFRLMIALSATVSLCPAVLAPIIVFASGPRLLDATKAFTTLSYLNIMTQPLGVFIQVVPIVLASLASLQRIEGFLSSPTHTDYRLLGPLRDGQAYVDEKGAKRAMKAVQIRDASFRWSPDSAPVLSGINLEVSMPCFAAVTGPVGSGKTTLLQAIIGEVAAVDGTVAVNTHRIAYCAQVPYLPRETIRANVVGDTPFNPERYEHVLAATLLVTDLQQLPLGDATKLDGRGDVLSGGQKQRIALARALYQPADLVIADDVLSGLDKETESVVFHRVFGPHGLLRHRGAAVLLCTNSALHAEMAEMHIVLEADQSAGSKITVLHHQQPEGDTPVDHSSCEETSIFDKTATDGSSLNEGSEGLVPDPENEKSAASTFVSPKFDAALDGTKHKQAQTTSDSSIWIHYFSQIGLPYSVMFAISALAFGVTTTYPTVWLEKWTSSNSTLGPPHSFAWYMGIYATLAGCCLLFSFVMGIVVLVAFVRNSGAALHKQTLQTVMSAASRFLDKTSSGTLLTHFSQDLSIIDGMLAGSLINLTSAIVITLGQAVLLIVSSAWLAISYPGLAAVFYLVRRMYVPTALRLRMLDLEAKGPIVTHILSTLSGLATIRAFGWTDDEIKRNYSLLDTSQQPSYLLGITQQWLLLVINLVMVVLAVTLVCLATLLHLGSGAIGVGLVALISFGRNVADGIRAYTMLEIALGAIGRLKKFGEDAPLETQPQIPFSLDNAWPRNGAVEISAVSARYGTSSDSQLALNNLSMSISPGEKVAICGRTGSGKSSIIMLLLGLLDPIPDCTERVTIDNVYINRISRDDLRQHLIAMPQDPVFLQNGTSIRQNLDPTGKASDSICHDALQAVNLFHSLPSLNTDLDLTTLSQGQRQLFCLARCVARERLRATQGGVNGNDGGLVLLDEVSAHLDNETADMVDEVIRKEFKNHTVLAVTHRMRNIKQFSRAIVMDSGQVVEDGTVAELLMRADSRLRNLFEMDHQ</sequence>
<keyword evidence="6" id="KW-0067">ATP-binding</keyword>
<keyword evidence="7 10" id="KW-1133">Transmembrane helix</keyword>
<feature type="transmembrane region" description="Helical" evidence="10">
    <location>
        <begin position="94"/>
        <end position="115"/>
    </location>
</feature>
<dbReference type="SUPFAM" id="SSF90123">
    <property type="entry name" value="ABC transporter transmembrane region"/>
    <property type="match status" value="2"/>
</dbReference>
<evidence type="ECO:0000256" key="10">
    <source>
        <dbReference type="SAM" id="Phobius"/>
    </source>
</evidence>
<protein>
    <submittedName>
        <fullName evidence="13">Canalicular multispecific organic anion transporter 2-like protein 1</fullName>
    </submittedName>
</protein>
<dbReference type="Gene3D" id="3.40.50.300">
    <property type="entry name" value="P-loop containing nucleotide triphosphate hydrolases"/>
    <property type="match status" value="2"/>
</dbReference>
<dbReference type="SMART" id="SM00382">
    <property type="entry name" value="AAA"/>
    <property type="match status" value="2"/>
</dbReference>
<dbReference type="EMBL" id="MPGH01000104">
    <property type="protein sequence ID" value="OLN87143.1"/>
    <property type="molecule type" value="Genomic_DNA"/>
</dbReference>
<feature type="transmembrane region" description="Helical" evidence="10">
    <location>
        <begin position="69"/>
        <end position="88"/>
    </location>
</feature>
<keyword evidence="4 10" id="KW-0812">Transmembrane</keyword>
<evidence type="ECO:0000256" key="1">
    <source>
        <dbReference type="ARBA" id="ARBA00004651"/>
    </source>
</evidence>
<evidence type="ECO:0000256" key="3">
    <source>
        <dbReference type="ARBA" id="ARBA00022475"/>
    </source>
</evidence>
<dbReference type="InterPro" id="IPR027417">
    <property type="entry name" value="P-loop_NTPase"/>
</dbReference>
<dbReference type="InterPro" id="IPR050173">
    <property type="entry name" value="ABC_transporter_C-like"/>
</dbReference>
<accession>A0A1Q8RSK6</accession>
<feature type="domain" description="ABC transmembrane type-1" evidence="12">
    <location>
        <begin position="286"/>
        <end position="556"/>
    </location>
</feature>
<evidence type="ECO:0000256" key="6">
    <source>
        <dbReference type="ARBA" id="ARBA00022840"/>
    </source>
</evidence>
<keyword evidence="8 10" id="KW-0472">Membrane</keyword>
<dbReference type="InterPro" id="IPR044746">
    <property type="entry name" value="ABCC_6TM_D1"/>
</dbReference>
<dbReference type="Pfam" id="PF00005">
    <property type="entry name" value="ABC_tran"/>
    <property type="match status" value="2"/>
</dbReference>
<dbReference type="GO" id="GO:0005886">
    <property type="term" value="C:plasma membrane"/>
    <property type="evidence" value="ECO:0007669"/>
    <property type="project" value="UniProtKB-SubCell"/>
</dbReference>
<dbReference type="GO" id="GO:0016887">
    <property type="term" value="F:ATP hydrolysis activity"/>
    <property type="evidence" value="ECO:0007669"/>
    <property type="project" value="InterPro"/>
</dbReference>
<dbReference type="GO" id="GO:0140359">
    <property type="term" value="F:ABC-type transporter activity"/>
    <property type="evidence" value="ECO:0007669"/>
    <property type="project" value="InterPro"/>
</dbReference>
<dbReference type="CDD" id="cd18580">
    <property type="entry name" value="ABC_6TM_ABCC_D2"/>
    <property type="match status" value="1"/>
</dbReference>
<evidence type="ECO:0000256" key="5">
    <source>
        <dbReference type="ARBA" id="ARBA00022741"/>
    </source>
</evidence>
<dbReference type="InterPro" id="IPR003593">
    <property type="entry name" value="AAA+_ATPase"/>
</dbReference>
<feature type="domain" description="ABC transporter" evidence="11">
    <location>
        <begin position="1222"/>
        <end position="1470"/>
    </location>
</feature>
<reference evidence="13 14" key="1">
    <citation type="submission" date="2016-11" db="EMBL/GenBank/DDBJ databases">
        <title>Draft Genome Assembly of Colletotrichum chlorophyti a pathogen of herbaceous plants.</title>
        <authorList>
            <person name="Gan P."/>
            <person name="Narusaka M."/>
            <person name="Tsushima A."/>
            <person name="Narusaka Y."/>
            <person name="Takano Y."/>
            <person name="Shirasu K."/>
        </authorList>
    </citation>
    <scope>NUCLEOTIDE SEQUENCE [LARGE SCALE GENOMIC DNA]</scope>
    <source>
        <strain evidence="13 14">NTL11</strain>
    </source>
</reference>
<feature type="transmembrane region" description="Helical" evidence="10">
    <location>
        <begin position="1037"/>
        <end position="1060"/>
    </location>
</feature>
<feature type="transmembrane region" description="Helical" evidence="10">
    <location>
        <begin position="493"/>
        <end position="519"/>
    </location>
</feature>
<dbReference type="InterPro" id="IPR056227">
    <property type="entry name" value="TMD0_ABC"/>
</dbReference>
<dbReference type="CDD" id="cd18579">
    <property type="entry name" value="ABC_6TM_ABCC_D1"/>
    <property type="match status" value="1"/>
</dbReference>
<dbReference type="GO" id="GO:0005524">
    <property type="term" value="F:ATP binding"/>
    <property type="evidence" value="ECO:0007669"/>
    <property type="project" value="UniProtKB-KW"/>
</dbReference>
<dbReference type="SUPFAM" id="SSF52540">
    <property type="entry name" value="P-loop containing nucleoside triphosphate hydrolases"/>
    <property type="match status" value="2"/>
</dbReference>
<feature type="transmembrane region" description="Helical" evidence="10">
    <location>
        <begin position="942"/>
        <end position="972"/>
    </location>
</feature>
<feature type="transmembrane region" description="Helical" evidence="10">
    <location>
        <begin position="1013"/>
        <end position="1031"/>
    </location>
</feature>
<dbReference type="PROSITE" id="PS50893">
    <property type="entry name" value="ABC_TRANSPORTER_2"/>
    <property type="match status" value="2"/>
</dbReference>
<feature type="transmembrane region" description="Helical" evidence="10">
    <location>
        <begin position="127"/>
        <end position="146"/>
    </location>
</feature>
<proteinExistence type="predicted"/>
<evidence type="ECO:0000256" key="4">
    <source>
        <dbReference type="ARBA" id="ARBA00022692"/>
    </source>
</evidence>
<dbReference type="PANTHER" id="PTHR24223:SF345">
    <property type="entry name" value="ABC MULTIDRUG TRANSPORTER (EUROFUNG)"/>
    <property type="match status" value="1"/>
</dbReference>
<feature type="transmembrane region" description="Helical" evidence="10">
    <location>
        <begin position="1129"/>
        <end position="1151"/>
    </location>
</feature>
<evidence type="ECO:0000259" key="11">
    <source>
        <dbReference type="PROSITE" id="PS50893"/>
    </source>
</evidence>
<feature type="transmembrane region" description="Helical" evidence="10">
    <location>
        <begin position="418"/>
        <end position="441"/>
    </location>
</feature>
<keyword evidence="3" id="KW-1003">Cell membrane</keyword>
<feature type="transmembrane region" description="Helical" evidence="10">
    <location>
        <begin position="539"/>
        <end position="561"/>
    </location>
</feature>
<comment type="caution">
    <text evidence="13">The sequence shown here is derived from an EMBL/GenBank/DDBJ whole genome shotgun (WGS) entry which is preliminary data.</text>
</comment>
<dbReference type="InterPro" id="IPR044726">
    <property type="entry name" value="ABCC_6TM_D2"/>
</dbReference>
<evidence type="ECO:0000313" key="14">
    <source>
        <dbReference type="Proteomes" id="UP000186583"/>
    </source>
</evidence>
<dbReference type="STRING" id="708187.A0A1Q8RSK6"/>
<organism evidence="13 14">
    <name type="scientific">Colletotrichum chlorophyti</name>
    <dbReference type="NCBI Taxonomy" id="708187"/>
    <lineage>
        <taxon>Eukaryota</taxon>
        <taxon>Fungi</taxon>
        <taxon>Dikarya</taxon>
        <taxon>Ascomycota</taxon>
        <taxon>Pezizomycotina</taxon>
        <taxon>Sordariomycetes</taxon>
        <taxon>Hypocreomycetidae</taxon>
        <taxon>Glomerellales</taxon>
        <taxon>Glomerellaceae</taxon>
        <taxon>Colletotrichum</taxon>
    </lineage>
</organism>
<dbReference type="Gene3D" id="1.20.1560.10">
    <property type="entry name" value="ABC transporter type 1, transmembrane domain"/>
    <property type="match status" value="2"/>
</dbReference>
<dbReference type="InterPro" id="IPR036640">
    <property type="entry name" value="ABC1_TM_sf"/>
</dbReference>
<dbReference type="PROSITE" id="PS50929">
    <property type="entry name" value="ABC_TM1F"/>
    <property type="match status" value="2"/>
</dbReference>
<feature type="domain" description="ABC transmembrane type-1" evidence="12">
    <location>
        <begin position="909"/>
        <end position="1171"/>
    </location>
</feature>
<evidence type="ECO:0000256" key="8">
    <source>
        <dbReference type="ARBA" id="ARBA00023136"/>
    </source>
</evidence>
<feature type="region of interest" description="Disordered" evidence="9">
    <location>
        <begin position="838"/>
        <end position="861"/>
    </location>
</feature>
<evidence type="ECO:0000256" key="2">
    <source>
        <dbReference type="ARBA" id="ARBA00022448"/>
    </source>
</evidence>
<evidence type="ECO:0000313" key="13">
    <source>
        <dbReference type="EMBL" id="OLN87143.1"/>
    </source>
</evidence>
<feature type="transmembrane region" description="Helical" evidence="10">
    <location>
        <begin position="902"/>
        <end position="922"/>
    </location>
</feature>
<dbReference type="InterPro" id="IPR011527">
    <property type="entry name" value="ABC1_TM_dom"/>
</dbReference>
<dbReference type="Pfam" id="PF24357">
    <property type="entry name" value="TMD0_ABC"/>
    <property type="match status" value="1"/>
</dbReference>
<feature type="transmembrane region" description="Helical" evidence="10">
    <location>
        <begin position="319"/>
        <end position="342"/>
    </location>
</feature>
<dbReference type="InterPro" id="IPR003439">
    <property type="entry name" value="ABC_transporter-like_ATP-bd"/>
</dbReference>
<feature type="domain" description="ABC transporter" evidence="11">
    <location>
        <begin position="601"/>
        <end position="829"/>
    </location>
</feature>
<dbReference type="PANTHER" id="PTHR24223">
    <property type="entry name" value="ATP-BINDING CASSETTE SUB-FAMILY C"/>
    <property type="match status" value="1"/>
</dbReference>
<keyword evidence="2" id="KW-0813">Transport</keyword>
<evidence type="ECO:0000256" key="7">
    <source>
        <dbReference type="ARBA" id="ARBA00022989"/>
    </source>
</evidence>
<keyword evidence="5" id="KW-0547">Nucleotide-binding</keyword>
<dbReference type="Pfam" id="PF00664">
    <property type="entry name" value="ABC_membrane"/>
    <property type="match status" value="2"/>
</dbReference>
<keyword evidence="14" id="KW-1185">Reference proteome</keyword>
<dbReference type="Proteomes" id="UP000186583">
    <property type="component" value="Unassembled WGS sequence"/>
</dbReference>
<comment type="subcellular location">
    <subcellularLocation>
        <location evidence="1">Cell membrane</location>
        <topology evidence="1">Multi-pass membrane protein</topology>
    </subcellularLocation>
</comment>
<name>A0A1Q8RSK6_9PEZI</name>
<dbReference type="InterPro" id="IPR017871">
    <property type="entry name" value="ABC_transporter-like_CS"/>
</dbReference>
<dbReference type="OrthoDB" id="6500128at2759"/>
<gene>
    <name evidence="13" type="ORF">CCHL11_08943</name>
</gene>
<dbReference type="PROSITE" id="PS00211">
    <property type="entry name" value="ABC_TRANSPORTER_1"/>
    <property type="match status" value="2"/>
</dbReference>
<evidence type="ECO:0000259" key="12">
    <source>
        <dbReference type="PROSITE" id="PS50929"/>
    </source>
</evidence>
<evidence type="ECO:0000256" key="9">
    <source>
        <dbReference type="SAM" id="MobiDB-lite"/>
    </source>
</evidence>
<feature type="transmembrane region" description="Helical" evidence="10">
    <location>
        <begin position="27"/>
        <end position="48"/>
    </location>
</feature>